<evidence type="ECO:0000313" key="4">
    <source>
        <dbReference type="EMBL" id="WKA11570.1"/>
    </source>
</evidence>
<dbReference type="PANTHER" id="PTHR46328">
    <property type="entry name" value="FAR-RED IMPAIRED RESPONSIVE (FAR1) FAMILY PROTEIN-RELATED"/>
    <property type="match status" value="1"/>
</dbReference>
<dbReference type="Proteomes" id="UP001227230">
    <property type="component" value="Chromosome 18"/>
</dbReference>
<keyword evidence="5" id="KW-1185">Reference proteome</keyword>
<evidence type="ECO:0000256" key="1">
    <source>
        <dbReference type="SAM" id="Coils"/>
    </source>
</evidence>
<protein>
    <recommendedName>
        <fullName evidence="3">FAR1 domain-containing protein</fullName>
    </recommendedName>
</protein>
<dbReference type="InterPro" id="IPR007942">
    <property type="entry name" value="PLipase-like"/>
</dbReference>
<dbReference type="PANTHER" id="PTHR46328:SF30">
    <property type="entry name" value="OS04G0641500 PROTEIN"/>
    <property type="match status" value="1"/>
</dbReference>
<reference evidence="4 5" key="1">
    <citation type="journal article" date="2023" name="Hortic Res">
        <title>The complete reference genome for grapevine (Vitis vinifera L.) genetics and breeding.</title>
        <authorList>
            <person name="Shi X."/>
            <person name="Cao S."/>
            <person name="Wang X."/>
            <person name="Huang S."/>
            <person name="Wang Y."/>
            <person name="Liu Z."/>
            <person name="Liu W."/>
            <person name="Leng X."/>
            <person name="Peng Y."/>
            <person name="Wang N."/>
            <person name="Wang Y."/>
            <person name="Ma Z."/>
            <person name="Xu X."/>
            <person name="Zhang F."/>
            <person name="Xue H."/>
            <person name="Zhong H."/>
            <person name="Wang Y."/>
            <person name="Zhang K."/>
            <person name="Velt A."/>
            <person name="Avia K."/>
            <person name="Holtgrawe D."/>
            <person name="Grimplet J."/>
            <person name="Matus J.T."/>
            <person name="Ware D."/>
            <person name="Wu X."/>
            <person name="Wang H."/>
            <person name="Liu C."/>
            <person name="Fang Y."/>
            <person name="Rustenholz C."/>
            <person name="Cheng Z."/>
            <person name="Xiao H."/>
            <person name="Zhou Y."/>
        </authorList>
    </citation>
    <scope>NUCLEOTIDE SEQUENCE [LARGE SCALE GENOMIC DNA]</scope>
    <source>
        <strain evidence="5">cv. Pinot noir / PN40024</strain>
        <tissue evidence="4">Leaf</tissue>
    </source>
</reference>
<dbReference type="Pfam" id="PF03101">
    <property type="entry name" value="FAR1"/>
    <property type="match status" value="1"/>
</dbReference>
<feature type="coiled-coil region" evidence="1">
    <location>
        <begin position="351"/>
        <end position="388"/>
    </location>
</feature>
<organism evidence="4 5">
    <name type="scientific">Vitis vinifera</name>
    <name type="common">Grape</name>
    <dbReference type="NCBI Taxonomy" id="29760"/>
    <lineage>
        <taxon>Eukaryota</taxon>
        <taxon>Viridiplantae</taxon>
        <taxon>Streptophyta</taxon>
        <taxon>Embryophyta</taxon>
        <taxon>Tracheophyta</taxon>
        <taxon>Spermatophyta</taxon>
        <taxon>Magnoliopsida</taxon>
        <taxon>eudicotyledons</taxon>
        <taxon>Gunneridae</taxon>
        <taxon>Pentapetalae</taxon>
        <taxon>rosids</taxon>
        <taxon>Vitales</taxon>
        <taxon>Vitaceae</taxon>
        <taxon>Viteae</taxon>
        <taxon>Vitis</taxon>
    </lineage>
</organism>
<dbReference type="Pfam" id="PF05278">
    <property type="entry name" value="PEARLI-4"/>
    <property type="match status" value="1"/>
</dbReference>
<name>A0ABY9DV61_VITVI</name>
<evidence type="ECO:0000259" key="3">
    <source>
        <dbReference type="Pfam" id="PF03101"/>
    </source>
</evidence>
<feature type="region of interest" description="Disordered" evidence="2">
    <location>
        <begin position="409"/>
        <end position="434"/>
    </location>
</feature>
<keyword evidence="1" id="KW-0175">Coiled coil</keyword>
<proteinExistence type="predicted"/>
<feature type="domain" description="FAR1" evidence="3">
    <location>
        <begin position="106"/>
        <end position="192"/>
    </location>
</feature>
<dbReference type="InterPro" id="IPR004330">
    <property type="entry name" value="FAR1_DNA_bnd_dom"/>
</dbReference>
<dbReference type="EMBL" id="CP126665">
    <property type="protein sequence ID" value="WKA11570.1"/>
    <property type="molecule type" value="Genomic_DNA"/>
</dbReference>
<gene>
    <name evidence="4" type="ORF">VitviT2T_029056</name>
</gene>
<feature type="compositionally biased region" description="Polar residues" evidence="2">
    <location>
        <begin position="415"/>
        <end position="425"/>
    </location>
</feature>
<evidence type="ECO:0000256" key="2">
    <source>
        <dbReference type="SAM" id="MobiDB-lite"/>
    </source>
</evidence>
<sequence length="509" mass="56972">MSIEPYHLGRYSSIGSRPDVWGAIQESDDLVNHHRVGGSFRGLTIQDELNFDSWWSSFYSGETEMAINVNGDEIGTLVNVNEKNPEDDDQIPRRGMAFSSELEAEEFCKKYAKRIGFTVRKGKVQRKANGTLKGRCFLCSCEGFRTKKHPNQGTKYKRSETRTGCNVQIQVKLDNGQWVITKLHLEHNHRLQCLDTLNWPSDEVEGASGADKEIQTTFAPTEAEDTDKTLTDPNTAAAGLLEMVEGSGVTSNTRESIWQQILTKYGDVTANCSFTAPQFVEIIKGSILQIVELMQKNTARSLSGADTYFIDRTLSDLERAQVKVDWLRSPFVGVQPLVEYAQAEGKRDVIRRRLNEKIAEVEQLYLELDQAEASLQELQQRIPDWLRIEDTLGKRLLIVSPSCIITRRSPLGNADSGTTGTQFSPSPAADGSSATDTSVALQVILRLESPSVKAAERSFRGSGGGRWCSRGFRRRRGEERERRWGVCLSAAAVAVEKWEVRERRGEGVE</sequence>
<accession>A0ABY9DV61</accession>
<evidence type="ECO:0000313" key="5">
    <source>
        <dbReference type="Proteomes" id="UP001227230"/>
    </source>
</evidence>